<evidence type="ECO:0000256" key="5">
    <source>
        <dbReference type="PIRSR" id="PIRSR000806-2"/>
    </source>
</evidence>
<dbReference type="Pfam" id="PF01704">
    <property type="entry name" value="UDPGP"/>
    <property type="match status" value="1"/>
</dbReference>
<comment type="similarity">
    <text evidence="1">Belongs to the UDPGP type 1 family.</text>
</comment>
<dbReference type="OrthoDB" id="9804758at2"/>
<dbReference type="InterPro" id="IPR016267">
    <property type="entry name" value="UDPGP_trans"/>
</dbReference>
<dbReference type="CDD" id="cd00897">
    <property type="entry name" value="UGPase_euk"/>
    <property type="match status" value="1"/>
</dbReference>
<evidence type="ECO:0000313" key="6">
    <source>
        <dbReference type="EMBL" id="EEF60646.1"/>
    </source>
</evidence>
<feature type="binding site" evidence="4">
    <location>
        <position position="182"/>
    </location>
    <ligand>
        <name>substrate</name>
    </ligand>
</feature>
<feature type="binding site" evidence="5">
    <location>
        <position position="153"/>
    </location>
    <ligand>
        <name>UTP</name>
        <dbReference type="ChEBI" id="CHEBI:46398"/>
    </ligand>
</feature>
<name>B9XHR8_PEDPL</name>
<evidence type="ECO:0000256" key="1">
    <source>
        <dbReference type="ARBA" id="ARBA00010401"/>
    </source>
</evidence>
<evidence type="ECO:0000313" key="7">
    <source>
        <dbReference type="Proteomes" id="UP000003688"/>
    </source>
</evidence>
<dbReference type="InterPro" id="IPR002618">
    <property type="entry name" value="UDPGP_fam"/>
</dbReference>
<proteinExistence type="inferred from homology"/>
<dbReference type="InterPro" id="IPR029044">
    <property type="entry name" value="Nucleotide-diphossugar_trans"/>
</dbReference>
<dbReference type="Proteomes" id="UP000003688">
    <property type="component" value="Unassembled WGS sequence"/>
</dbReference>
<feature type="binding site" evidence="5">
    <location>
        <position position="212"/>
    </location>
    <ligand>
        <name>UTP</name>
        <dbReference type="ChEBI" id="CHEBI:46398"/>
    </ligand>
</feature>
<dbReference type="Gene3D" id="3.90.550.10">
    <property type="entry name" value="Spore Coat Polysaccharide Biosynthesis Protein SpsA, Chain A"/>
    <property type="match status" value="1"/>
</dbReference>
<evidence type="ECO:0000256" key="4">
    <source>
        <dbReference type="PIRSR" id="PIRSR000806-1"/>
    </source>
</evidence>
<comment type="caution">
    <text evidence="6">The sequence shown here is derived from an EMBL/GenBank/DDBJ whole genome shotgun (WGS) entry which is preliminary data.</text>
</comment>
<feature type="binding site" evidence="5">
    <location>
        <position position="357"/>
    </location>
    <ligand>
        <name>UTP</name>
        <dbReference type="ChEBI" id="CHEBI:46398"/>
    </ligand>
</feature>
<dbReference type="STRING" id="320771.Cflav_PD6237"/>
<dbReference type="PANTHER" id="PTHR43511">
    <property type="match status" value="1"/>
</dbReference>
<organism evidence="6 7">
    <name type="scientific">Pedosphaera parvula (strain Ellin514)</name>
    <dbReference type="NCBI Taxonomy" id="320771"/>
    <lineage>
        <taxon>Bacteria</taxon>
        <taxon>Pseudomonadati</taxon>
        <taxon>Verrucomicrobiota</taxon>
        <taxon>Pedosphaerae</taxon>
        <taxon>Pedosphaerales</taxon>
        <taxon>Pedosphaeraceae</taxon>
        <taxon>Pedosphaera</taxon>
    </lineage>
</organism>
<reference evidence="6 7" key="1">
    <citation type="journal article" date="2011" name="J. Bacteriol.">
        <title>Genome sequence of 'Pedosphaera parvula' Ellin514, an aerobic Verrucomicrobial isolate from pasture soil.</title>
        <authorList>
            <person name="Kant R."/>
            <person name="van Passel M.W."/>
            <person name="Sangwan P."/>
            <person name="Palva A."/>
            <person name="Lucas S."/>
            <person name="Copeland A."/>
            <person name="Lapidus A."/>
            <person name="Glavina Del Rio T."/>
            <person name="Dalin E."/>
            <person name="Tice H."/>
            <person name="Bruce D."/>
            <person name="Goodwin L."/>
            <person name="Pitluck S."/>
            <person name="Chertkov O."/>
            <person name="Larimer F.W."/>
            <person name="Land M.L."/>
            <person name="Hauser L."/>
            <person name="Brettin T.S."/>
            <person name="Detter J.C."/>
            <person name="Han S."/>
            <person name="de Vos W.M."/>
            <person name="Janssen P.H."/>
            <person name="Smidt H."/>
        </authorList>
    </citation>
    <scope>NUCLEOTIDE SEQUENCE [LARGE SCALE GENOMIC DNA]</scope>
    <source>
        <strain evidence="6 7">Ellin514</strain>
    </source>
</reference>
<dbReference type="RefSeq" id="WP_007415362.1">
    <property type="nucleotide sequence ID" value="NZ_ABOX02000015.1"/>
</dbReference>
<feature type="binding site" evidence="5">
    <location>
        <position position="89"/>
    </location>
    <ligand>
        <name>UTP</name>
        <dbReference type="ChEBI" id="CHEBI:46398"/>
    </ligand>
</feature>
<dbReference type="Gene3D" id="2.160.10.10">
    <property type="entry name" value="Hexapeptide repeat proteins"/>
    <property type="match status" value="1"/>
</dbReference>
<dbReference type="EMBL" id="ABOX02000015">
    <property type="protein sequence ID" value="EEF60646.1"/>
    <property type="molecule type" value="Genomic_DNA"/>
</dbReference>
<dbReference type="GO" id="GO:0003983">
    <property type="term" value="F:UTP:glucose-1-phosphate uridylyltransferase activity"/>
    <property type="evidence" value="ECO:0007669"/>
    <property type="project" value="UniProtKB-EC"/>
</dbReference>
<keyword evidence="2 6" id="KW-0808">Transferase</keyword>
<accession>B9XHR8</accession>
<keyword evidence="3 6" id="KW-0548">Nucleotidyltransferase</keyword>
<protein>
    <submittedName>
        <fullName evidence="6">UTP--glucose-1-phosphate uridylyltransferase</fullName>
        <ecNumber evidence="6">2.7.7.9</ecNumber>
    </submittedName>
</protein>
<dbReference type="PIRSF" id="PIRSF000806">
    <property type="entry name" value="UDPGP"/>
    <property type="match status" value="1"/>
</dbReference>
<keyword evidence="7" id="KW-1185">Reference proteome</keyword>
<dbReference type="EC" id="2.7.7.9" evidence="6"/>
<evidence type="ECO:0000256" key="3">
    <source>
        <dbReference type="ARBA" id="ARBA00022695"/>
    </source>
</evidence>
<feature type="binding site" evidence="5">
    <location>
        <position position="181"/>
    </location>
    <ligand>
        <name>UTP</name>
        <dbReference type="ChEBI" id="CHEBI:46398"/>
    </ligand>
</feature>
<dbReference type="FunFam" id="3.90.550.10:FF:000002">
    <property type="entry name" value="UTP--glucose-1-phosphate uridylyltransferase"/>
    <property type="match status" value="1"/>
</dbReference>
<gene>
    <name evidence="6" type="ORF">Cflav_PD6237</name>
</gene>
<sequence length="463" mass="51162">MSDSFLEYANKMRGADLNEAAIRAFKHSYDNLVAGQSGMIPESSIQPVVQLPRFEEMSKGSGQGELLSQAVVVKLNGGLGTSMGLEKAKSLLQLKDGLTFLDFIAKQILYLRQQHGSQLRFLLMDSFSTSKDTLDFLKKYPELGEAQKLELMQSAVPKVDAKTLRPVEWPANRELEWCPPGHGDLYPSLLGSGWLERLLAGGVKYMFVSNSDNLGASLDLDLLSYFAKSNQPFLMEVCERTASDKKGGHLAQRNGKLLLRESAQCPEEDMAAFQDISKHRFFNTNNLWVRLDKLKELLDATGGFIKLPIIKNSKTVDPRDKNSTKVFQLETAMGAAIECFDGAGAIVVPRTRFAPVKTTADLLALRSDAYEVTKDWRLELAASRQGVPPAIDLDSDYYKLVDQLDSKLRGGVPSLAQCRELKVQGPVAFNAKNVFSGKVAVSNKSVETKALPPGEYQDTTREL</sequence>
<evidence type="ECO:0000256" key="2">
    <source>
        <dbReference type="ARBA" id="ARBA00022679"/>
    </source>
</evidence>
<dbReference type="AlphaFoldDB" id="B9XHR8"/>
<dbReference type="SUPFAM" id="SSF53448">
    <property type="entry name" value="Nucleotide-diphospho-sugar transferases"/>
    <property type="match status" value="1"/>
</dbReference>
<dbReference type="GO" id="GO:0006011">
    <property type="term" value="P:UDP-alpha-D-glucose metabolic process"/>
    <property type="evidence" value="ECO:0007669"/>
    <property type="project" value="InterPro"/>
</dbReference>